<evidence type="ECO:0000256" key="1">
    <source>
        <dbReference type="SAM" id="SignalP"/>
    </source>
</evidence>
<accession>A0ABQ9Z2U8</accession>
<reference evidence="2 3" key="1">
    <citation type="journal article" date="2023" name="Nucleic Acids Res.">
        <title>The hologenome of Daphnia magna reveals possible DNA methylation and microbiome-mediated evolution of the host genome.</title>
        <authorList>
            <person name="Chaturvedi A."/>
            <person name="Li X."/>
            <person name="Dhandapani V."/>
            <person name="Marshall H."/>
            <person name="Kissane S."/>
            <person name="Cuenca-Cambronero M."/>
            <person name="Asole G."/>
            <person name="Calvet F."/>
            <person name="Ruiz-Romero M."/>
            <person name="Marangio P."/>
            <person name="Guigo R."/>
            <person name="Rago D."/>
            <person name="Mirbahai L."/>
            <person name="Eastwood N."/>
            <person name="Colbourne J.K."/>
            <person name="Zhou J."/>
            <person name="Mallon E."/>
            <person name="Orsini L."/>
        </authorList>
    </citation>
    <scope>NUCLEOTIDE SEQUENCE [LARGE SCALE GENOMIC DNA]</scope>
    <source>
        <strain evidence="2">LRV0_1</strain>
    </source>
</reference>
<evidence type="ECO:0000313" key="2">
    <source>
        <dbReference type="EMBL" id="KAK4007227.1"/>
    </source>
</evidence>
<organism evidence="2 3">
    <name type="scientific">Daphnia magna</name>
    <dbReference type="NCBI Taxonomy" id="35525"/>
    <lineage>
        <taxon>Eukaryota</taxon>
        <taxon>Metazoa</taxon>
        <taxon>Ecdysozoa</taxon>
        <taxon>Arthropoda</taxon>
        <taxon>Crustacea</taxon>
        <taxon>Branchiopoda</taxon>
        <taxon>Diplostraca</taxon>
        <taxon>Cladocera</taxon>
        <taxon>Anomopoda</taxon>
        <taxon>Daphniidae</taxon>
        <taxon>Daphnia</taxon>
    </lineage>
</organism>
<gene>
    <name evidence="2" type="ORF">OUZ56_012387</name>
</gene>
<name>A0ABQ9Z2U8_9CRUS</name>
<feature type="chain" id="PRO_5047048052" description="Secreted protein" evidence="1">
    <location>
        <begin position="21"/>
        <end position="66"/>
    </location>
</feature>
<feature type="signal peptide" evidence="1">
    <location>
        <begin position="1"/>
        <end position="20"/>
    </location>
</feature>
<evidence type="ECO:0008006" key="4">
    <source>
        <dbReference type="Google" id="ProtNLM"/>
    </source>
</evidence>
<dbReference type="EMBL" id="JAOYFB010000002">
    <property type="protein sequence ID" value="KAK4007227.1"/>
    <property type="molecule type" value="Genomic_DNA"/>
</dbReference>
<evidence type="ECO:0000313" key="3">
    <source>
        <dbReference type="Proteomes" id="UP001234178"/>
    </source>
</evidence>
<protein>
    <recommendedName>
        <fullName evidence="4">Secreted protein</fullName>
    </recommendedName>
</protein>
<keyword evidence="3" id="KW-1185">Reference proteome</keyword>
<comment type="caution">
    <text evidence="2">The sequence shown here is derived from an EMBL/GenBank/DDBJ whole genome shotgun (WGS) entry which is preliminary data.</text>
</comment>
<proteinExistence type="predicted"/>
<dbReference type="Proteomes" id="UP001234178">
    <property type="component" value="Unassembled WGS sequence"/>
</dbReference>
<keyword evidence="1" id="KW-0732">Signal</keyword>
<sequence>MSVVAVSWFCSAWNVPGCTGDGLLAPAPYTGSTGVNDTFLFDGVLIDVGQEGGHWCWMYVVVVGHS</sequence>